<organism evidence="24 25">
    <name type="scientific">Bordetella genomosp. 8</name>
    <dbReference type="NCBI Taxonomy" id="1416806"/>
    <lineage>
        <taxon>Bacteria</taxon>
        <taxon>Pseudomonadati</taxon>
        <taxon>Pseudomonadota</taxon>
        <taxon>Betaproteobacteria</taxon>
        <taxon>Burkholderiales</taxon>
        <taxon>Alcaligenaceae</taxon>
        <taxon>Bordetella</taxon>
    </lineage>
</organism>
<dbReference type="InterPro" id="IPR005467">
    <property type="entry name" value="His_kinase_dom"/>
</dbReference>
<keyword evidence="25" id="KW-1185">Reference proteome</keyword>
<dbReference type="SUPFAM" id="SSF47226">
    <property type="entry name" value="Histidine-containing phosphotransfer domain, HPT domain"/>
    <property type="match status" value="1"/>
</dbReference>
<dbReference type="InterPro" id="IPR003594">
    <property type="entry name" value="HATPase_dom"/>
</dbReference>
<dbReference type="Pfam" id="PF00512">
    <property type="entry name" value="HisKA"/>
    <property type="match status" value="1"/>
</dbReference>
<evidence type="ECO:0000256" key="6">
    <source>
        <dbReference type="ARBA" id="ARBA00022553"/>
    </source>
</evidence>
<evidence type="ECO:0000256" key="14">
    <source>
        <dbReference type="ARBA" id="ARBA00023026"/>
    </source>
</evidence>
<evidence type="ECO:0000256" key="11">
    <source>
        <dbReference type="ARBA" id="ARBA00022840"/>
    </source>
</evidence>
<dbReference type="FunFam" id="3.30.565.10:FF:000010">
    <property type="entry name" value="Sensor histidine kinase RcsC"/>
    <property type="match status" value="1"/>
</dbReference>
<dbReference type="InterPro" id="IPR036097">
    <property type="entry name" value="HisK_dim/P_sf"/>
</dbReference>
<dbReference type="Pfam" id="PF02518">
    <property type="entry name" value="HATPase_c"/>
    <property type="match status" value="1"/>
</dbReference>
<protein>
    <recommendedName>
        <fullName evidence="17">Virulence sensor protein BvgS</fullName>
        <ecNumber evidence="3">2.7.13.3</ecNumber>
    </recommendedName>
</protein>
<evidence type="ECO:0000256" key="2">
    <source>
        <dbReference type="ARBA" id="ARBA00004429"/>
    </source>
</evidence>
<dbReference type="PRINTS" id="PR00344">
    <property type="entry name" value="BCTRLSENSOR"/>
</dbReference>
<dbReference type="SUPFAM" id="SSF55874">
    <property type="entry name" value="ATPase domain of HSP90 chaperone/DNA topoisomerase II/histidine kinase"/>
    <property type="match status" value="1"/>
</dbReference>
<evidence type="ECO:0000313" key="24">
    <source>
        <dbReference type="EMBL" id="ARP83106.1"/>
    </source>
</evidence>
<keyword evidence="11" id="KW-0547">Nucleotide-binding</keyword>
<dbReference type="InterPro" id="IPR003661">
    <property type="entry name" value="HisK_dim/P_dom"/>
</dbReference>
<proteinExistence type="predicted"/>
<dbReference type="InterPro" id="IPR004358">
    <property type="entry name" value="Sig_transdc_His_kin-like_C"/>
</dbReference>
<dbReference type="SMART" id="SM00388">
    <property type="entry name" value="HisKA"/>
    <property type="match status" value="1"/>
</dbReference>
<evidence type="ECO:0000256" key="13">
    <source>
        <dbReference type="ARBA" id="ARBA00023012"/>
    </source>
</evidence>
<evidence type="ECO:0000256" key="16">
    <source>
        <dbReference type="ARBA" id="ARBA00058004"/>
    </source>
</evidence>
<dbReference type="InterPro" id="IPR008207">
    <property type="entry name" value="Sig_transdc_His_kin_Hpt_dom"/>
</dbReference>
<feature type="signal peptide" evidence="20">
    <location>
        <begin position="1"/>
        <end position="24"/>
    </location>
</feature>
<dbReference type="CDD" id="cd16922">
    <property type="entry name" value="HATPase_EvgS-ArcB-TorS-like"/>
    <property type="match status" value="1"/>
</dbReference>
<evidence type="ECO:0000256" key="19">
    <source>
        <dbReference type="PROSITE-ProRule" id="PRU00169"/>
    </source>
</evidence>
<comment type="catalytic activity">
    <reaction evidence="1">
        <text>ATP + protein L-histidine = ADP + protein N-phospho-L-histidine.</text>
        <dbReference type="EC" id="2.7.13.3"/>
    </reaction>
</comment>
<evidence type="ECO:0000256" key="5">
    <source>
        <dbReference type="ARBA" id="ARBA00022519"/>
    </source>
</evidence>
<dbReference type="GO" id="GO:0009927">
    <property type="term" value="F:histidine phosphotransfer kinase activity"/>
    <property type="evidence" value="ECO:0007669"/>
    <property type="project" value="TreeGrafter"/>
</dbReference>
<keyword evidence="13" id="KW-0902">Two-component regulatory system</keyword>
<dbReference type="PANTHER" id="PTHR43047:SF72">
    <property type="entry name" value="OSMOSENSING HISTIDINE PROTEIN KINASE SLN1"/>
    <property type="match status" value="1"/>
</dbReference>
<dbReference type="CDD" id="cd00082">
    <property type="entry name" value="HisKA"/>
    <property type="match status" value="1"/>
</dbReference>
<evidence type="ECO:0000256" key="9">
    <source>
        <dbReference type="ARBA" id="ARBA00022729"/>
    </source>
</evidence>
<evidence type="ECO:0000256" key="10">
    <source>
        <dbReference type="ARBA" id="ARBA00022777"/>
    </source>
</evidence>
<dbReference type="Pfam" id="PF00072">
    <property type="entry name" value="Response_reg"/>
    <property type="match status" value="1"/>
</dbReference>
<comment type="function">
    <text evidence="16">Member of the two-component regulatory system BvgS/BvgA. Phosphorylates BvgA via a four-step phosphorelay in response to environmental signals.</text>
</comment>
<name>A0A1W6YPS0_9BORD</name>
<dbReference type="SMART" id="SM00448">
    <property type="entry name" value="REC"/>
    <property type="match status" value="1"/>
</dbReference>
<feature type="modified residue" description="Phosphohistidine" evidence="18">
    <location>
        <position position="533"/>
    </location>
</feature>
<keyword evidence="10" id="KW-0418">Kinase</keyword>
<dbReference type="GO" id="GO:0000155">
    <property type="term" value="F:phosphorelay sensor kinase activity"/>
    <property type="evidence" value="ECO:0007669"/>
    <property type="project" value="InterPro"/>
</dbReference>
<dbReference type="Gene3D" id="1.20.120.160">
    <property type="entry name" value="HPT domain"/>
    <property type="match status" value="1"/>
</dbReference>
<dbReference type="RefSeq" id="WP_086066448.1">
    <property type="nucleotide sequence ID" value="NZ_CP021108.1"/>
</dbReference>
<reference evidence="24 25" key="1">
    <citation type="submission" date="2017-05" db="EMBL/GenBank/DDBJ databases">
        <title>Complete and WGS of Bordetella genogroups.</title>
        <authorList>
            <person name="Spilker T."/>
            <person name="LiPuma J."/>
        </authorList>
    </citation>
    <scope>NUCLEOTIDE SEQUENCE [LARGE SCALE GENOMIC DNA]</scope>
    <source>
        <strain evidence="24 25">AU19157</strain>
    </source>
</reference>
<evidence type="ECO:0000259" key="23">
    <source>
        <dbReference type="PROSITE" id="PS50894"/>
    </source>
</evidence>
<evidence type="ECO:0000259" key="22">
    <source>
        <dbReference type="PROSITE" id="PS50110"/>
    </source>
</evidence>
<dbReference type="GO" id="GO:0005886">
    <property type="term" value="C:plasma membrane"/>
    <property type="evidence" value="ECO:0007669"/>
    <property type="project" value="UniProtKB-SubCell"/>
</dbReference>
<dbReference type="InterPro" id="IPR036641">
    <property type="entry name" value="HPT_dom_sf"/>
</dbReference>
<evidence type="ECO:0000259" key="21">
    <source>
        <dbReference type="PROSITE" id="PS50109"/>
    </source>
</evidence>
<dbReference type="AlphaFoldDB" id="A0A1W6YPS0"/>
<sequence>MSGALLGRAAWISAFLLLACSADATHAPYDDDGSTAWISAMLEEQLALLDPMVGASMLAGTMLVGWNGHLRRQIARRVRQEHELRAAAQSAESASRAKSDFLAVASHEIRTPLNALAGMLELGLKEAAAGQDVQHHLRVAHGAAQGLLDLIRDILDLERMDRGKLELLPQRTNLRALAQSAAQVFHGMAQDKGLPLRVEAGDDVDVDVLVDPMRIRQILFNLVSNAVKFTHAGHVTVRLRARRTQAMRLSVTLHVIDTGIGIGEADQRRLFAPYAQAPDGARVEGSSGLGLNIARRLAALMNGTLQLESTPGQGCTARFDFEADILRAPPDAGAATPACRVENSPLQILVADDNAPSRLLLRKQLEYLGHHVVQAGGGRAAWRLWRPGAYQVVITDCNMAQGSGYELVRRIRQVESTQDVAPCIVWAYTASARQDEIARCTEAGMDACLFKPVTLPDLQRRLAALPLRRDGLRAAWRQGLRFDPGAIEALAAGDGAIADRFLAALRDTSEEDAATLRQALDRQDCGAASEVLHALHGVARMIDAAALSHACVTAQQDLLDGGVAAAADACRTAQQELALLTRSVRAWIHGAPFGAGRPCPGVAQA</sequence>
<dbReference type="InterPro" id="IPR011006">
    <property type="entry name" value="CheY-like_superfamily"/>
</dbReference>
<keyword evidence="6 19" id="KW-0597">Phosphoprotein</keyword>
<dbReference type="SUPFAM" id="SSF47384">
    <property type="entry name" value="Homodimeric domain of signal transducing histidine kinase"/>
    <property type="match status" value="1"/>
</dbReference>
<keyword evidence="15" id="KW-0472">Membrane</keyword>
<evidence type="ECO:0000256" key="8">
    <source>
        <dbReference type="ARBA" id="ARBA00022692"/>
    </source>
</evidence>
<evidence type="ECO:0000256" key="12">
    <source>
        <dbReference type="ARBA" id="ARBA00022989"/>
    </source>
</evidence>
<keyword evidence="14" id="KW-0843">Virulence</keyword>
<dbReference type="Gene3D" id="1.10.287.130">
    <property type="match status" value="1"/>
</dbReference>
<keyword evidence="11" id="KW-0067">ATP-binding</keyword>
<feature type="domain" description="HPt" evidence="23">
    <location>
        <begin position="494"/>
        <end position="587"/>
    </location>
</feature>
<dbReference type="STRING" id="1416806.CAL12_21330"/>
<evidence type="ECO:0000256" key="3">
    <source>
        <dbReference type="ARBA" id="ARBA00012438"/>
    </source>
</evidence>
<dbReference type="SMART" id="SM00387">
    <property type="entry name" value="HATPase_c"/>
    <property type="match status" value="1"/>
</dbReference>
<dbReference type="OrthoDB" id="8670869at2"/>
<keyword evidence="9 20" id="KW-0732">Signal</keyword>
<keyword evidence="12" id="KW-1133">Transmembrane helix</keyword>
<evidence type="ECO:0000256" key="17">
    <source>
        <dbReference type="ARBA" id="ARBA00070152"/>
    </source>
</evidence>
<feature type="chain" id="PRO_5012484408" description="Virulence sensor protein BvgS" evidence="20">
    <location>
        <begin position="25"/>
        <end position="605"/>
    </location>
</feature>
<dbReference type="Pfam" id="PF01627">
    <property type="entry name" value="Hpt"/>
    <property type="match status" value="1"/>
</dbReference>
<keyword evidence="4" id="KW-1003">Cell membrane</keyword>
<dbReference type="KEGG" id="bgv:CAL12_21330"/>
<evidence type="ECO:0000256" key="1">
    <source>
        <dbReference type="ARBA" id="ARBA00000085"/>
    </source>
</evidence>
<evidence type="ECO:0000256" key="18">
    <source>
        <dbReference type="PROSITE-ProRule" id="PRU00110"/>
    </source>
</evidence>
<evidence type="ECO:0000256" key="4">
    <source>
        <dbReference type="ARBA" id="ARBA00022475"/>
    </source>
</evidence>
<dbReference type="CDD" id="cd17546">
    <property type="entry name" value="REC_hyHK_CKI1_RcsC-like"/>
    <property type="match status" value="1"/>
</dbReference>
<feature type="modified residue" description="4-aspartylphosphate" evidence="19">
    <location>
        <position position="396"/>
    </location>
</feature>
<dbReference type="PROSITE" id="PS50109">
    <property type="entry name" value="HIS_KIN"/>
    <property type="match status" value="1"/>
</dbReference>
<evidence type="ECO:0000256" key="15">
    <source>
        <dbReference type="ARBA" id="ARBA00023136"/>
    </source>
</evidence>
<evidence type="ECO:0000313" key="25">
    <source>
        <dbReference type="Proteomes" id="UP000194151"/>
    </source>
</evidence>
<keyword evidence="8" id="KW-0812">Transmembrane</keyword>
<dbReference type="Proteomes" id="UP000194151">
    <property type="component" value="Chromosome"/>
</dbReference>
<dbReference type="InterPro" id="IPR036890">
    <property type="entry name" value="HATPase_C_sf"/>
</dbReference>
<dbReference type="Gene3D" id="3.40.50.2300">
    <property type="match status" value="1"/>
</dbReference>
<feature type="domain" description="Histidine kinase" evidence="21">
    <location>
        <begin position="104"/>
        <end position="325"/>
    </location>
</feature>
<accession>A0A1W6YPS0</accession>
<dbReference type="EC" id="2.7.13.3" evidence="3"/>
<comment type="subcellular location">
    <subcellularLocation>
        <location evidence="2">Cell inner membrane</location>
        <topology evidence="2">Multi-pass membrane protein</topology>
    </subcellularLocation>
</comment>
<dbReference type="SUPFAM" id="SSF52172">
    <property type="entry name" value="CheY-like"/>
    <property type="match status" value="1"/>
</dbReference>
<dbReference type="PROSITE" id="PS50110">
    <property type="entry name" value="RESPONSE_REGULATORY"/>
    <property type="match status" value="1"/>
</dbReference>
<dbReference type="EMBL" id="CP021108">
    <property type="protein sequence ID" value="ARP83106.1"/>
    <property type="molecule type" value="Genomic_DNA"/>
</dbReference>
<feature type="domain" description="Response regulatory" evidence="22">
    <location>
        <begin position="347"/>
        <end position="466"/>
    </location>
</feature>
<dbReference type="PROSITE" id="PS50894">
    <property type="entry name" value="HPT"/>
    <property type="match status" value="1"/>
</dbReference>
<gene>
    <name evidence="24" type="ORF">CAL12_21330</name>
</gene>
<keyword evidence="7" id="KW-0808">Transferase</keyword>
<evidence type="ECO:0000256" key="20">
    <source>
        <dbReference type="SAM" id="SignalP"/>
    </source>
</evidence>
<dbReference type="Gene3D" id="3.30.565.10">
    <property type="entry name" value="Histidine kinase-like ATPase, C-terminal domain"/>
    <property type="match status" value="1"/>
</dbReference>
<dbReference type="InterPro" id="IPR001789">
    <property type="entry name" value="Sig_transdc_resp-reg_receiver"/>
</dbReference>
<keyword evidence="5" id="KW-0997">Cell inner membrane</keyword>
<dbReference type="PANTHER" id="PTHR43047">
    <property type="entry name" value="TWO-COMPONENT HISTIDINE PROTEIN KINASE"/>
    <property type="match status" value="1"/>
</dbReference>
<evidence type="ECO:0000256" key="7">
    <source>
        <dbReference type="ARBA" id="ARBA00022679"/>
    </source>
</evidence>